<feature type="region of interest" description="Disordered" evidence="1">
    <location>
        <begin position="21"/>
        <end position="42"/>
    </location>
</feature>
<organism evidence="2 3">
    <name type="scientific">Protopolystoma xenopodis</name>
    <dbReference type="NCBI Taxonomy" id="117903"/>
    <lineage>
        <taxon>Eukaryota</taxon>
        <taxon>Metazoa</taxon>
        <taxon>Spiralia</taxon>
        <taxon>Lophotrochozoa</taxon>
        <taxon>Platyhelminthes</taxon>
        <taxon>Monogenea</taxon>
        <taxon>Polyopisthocotylea</taxon>
        <taxon>Polystomatidea</taxon>
        <taxon>Polystomatidae</taxon>
        <taxon>Protopolystoma</taxon>
    </lineage>
</organism>
<keyword evidence="3" id="KW-1185">Reference proteome</keyword>
<name>A0A448WLS4_9PLAT</name>
<evidence type="ECO:0000256" key="1">
    <source>
        <dbReference type="SAM" id="MobiDB-lite"/>
    </source>
</evidence>
<accession>A0A448WLS4</accession>
<comment type="caution">
    <text evidence="2">The sequence shown here is derived from an EMBL/GenBank/DDBJ whole genome shotgun (WGS) entry which is preliminary data.</text>
</comment>
<evidence type="ECO:0000313" key="3">
    <source>
        <dbReference type="Proteomes" id="UP000784294"/>
    </source>
</evidence>
<sequence>MTASACLKLGKLSSAESLLKSILTPPQSQSPPRTSTNDRIPSHTYDATAFTSMTSKFQMTSRSGQIGSGVERGLLARPPRTTGSGISVPPPLWMVAEMRKTAADTHPDSNSESHGLPFIDLTVWAEHSGIDV</sequence>
<protein>
    <submittedName>
        <fullName evidence="2">Uncharacterized protein</fullName>
    </submittedName>
</protein>
<dbReference type="EMBL" id="CAAALY010022615">
    <property type="protein sequence ID" value="VEL14874.1"/>
    <property type="molecule type" value="Genomic_DNA"/>
</dbReference>
<dbReference type="AlphaFoldDB" id="A0A448WLS4"/>
<feature type="region of interest" description="Disordered" evidence="1">
    <location>
        <begin position="60"/>
        <end position="90"/>
    </location>
</feature>
<gene>
    <name evidence="2" type="ORF">PXEA_LOCUS8314</name>
</gene>
<feature type="compositionally biased region" description="Low complexity" evidence="1">
    <location>
        <begin position="24"/>
        <end position="35"/>
    </location>
</feature>
<proteinExistence type="predicted"/>
<evidence type="ECO:0000313" key="2">
    <source>
        <dbReference type="EMBL" id="VEL14874.1"/>
    </source>
</evidence>
<reference evidence="2" key="1">
    <citation type="submission" date="2018-11" db="EMBL/GenBank/DDBJ databases">
        <authorList>
            <consortium name="Pathogen Informatics"/>
        </authorList>
    </citation>
    <scope>NUCLEOTIDE SEQUENCE</scope>
</reference>
<dbReference type="Proteomes" id="UP000784294">
    <property type="component" value="Unassembled WGS sequence"/>
</dbReference>